<dbReference type="PRINTS" id="PR00096">
    <property type="entry name" value="GATASE"/>
</dbReference>
<dbReference type="Gene3D" id="3.40.50.620">
    <property type="entry name" value="HUPs"/>
    <property type="match status" value="1"/>
</dbReference>
<dbReference type="PANTHER" id="PTHR11922">
    <property type="entry name" value="GMP SYNTHASE-RELATED"/>
    <property type="match status" value="1"/>
</dbReference>
<dbReference type="UniPathway" id="UPA00189">
    <property type="reaction ID" value="UER00296"/>
</dbReference>
<name>A0A2M6K886_9BACT</name>
<dbReference type="SUPFAM" id="SSF54810">
    <property type="entry name" value="GMP synthetase C-terminal dimerisation domain"/>
    <property type="match status" value="1"/>
</dbReference>
<dbReference type="InterPro" id="IPR022310">
    <property type="entry name" value="NAD/GMP_synthase"/>
</dbReference>
<comment type="catalytic activity">
    <reaction evidence="9">
        <text>XMP + L-glutamine + ATP + H2O = GMP + L-glutamate + AMP + diphosphate + 2 H(+)</text>
        <dbReference type="Rhea" id="RHEA:11680"/>
        <dbReference type="ChEBI" id="CHEBI:15377"/>
        <dbReference type="ChEBI" id="CHEBI:15378"/>
        <dbReference type="ChEBI" id="CHEBI:29985"/>
        <dbReference type="ChEBI" id="CHEBI:30616"/>
        <dbReference type="ChEBI" id="CHEBI:33019"/>
        <dbReference type="ChEBI" id="CHEBI:57464"/>
        <dbReference type="ChEBI" id="CHEBI:58115"/>
        <dbReference type="ChEBI" id="CHEBI:58359"/>
        <dbReference type="ChEBI" id="CHEBI:456215"/>
        <dbReference type="EC" id="6.3.5.2"/>
    </reaction>
</comment>
<evidence type="ECO:0000256" key="8">
    <source>
        <dbReference type="ARBA" id="ARBA00022962"/>
    </source>
</evidence>
<dbReference type="SUPFAM" id="SSF52402">
    <property type="entry name" value="Adenine nucleotide alpha hydrolases-like"/>
    <property type="match status" value="1"/>
</dbReference>
<feature type="domain" description="GMPS ATP-PPase" evidence="11">
    <location>
        <begin position="205"/>
        <end position="403"/>
    </location>
</feature>
<evidence type="ECO:0000313" key="12">
    <source>
        <dbReference type="EMBL" id="PIR12905.1"/>
    </source>
</evidence>
<evidence type="ECO:0000256" key="7">
    <source>
        <dbReference type="ARBA" id="ARBA00022840"/>
    </source>
</evidence>
<feature type="active site" description="Nucleophile" evidence="9">
    <location>
        <position position="90"/>
    </location>
</feature>
<dbReference type="FunFam" id="3.30.300.10:FF:000002">
    <property type="entry name" value="GMP synthase [glutamine-hydrolyzing]"/>
    <property type="match status" value="1"/>
</dbReference>
<dbReference type="InterPro" id="IPR022955">
    <property type="entry name" value="GMP_synthase"/>
</dbReference>
<sequence>MQTELSNGNKGNTVVVLDFGSQVAKLIANEARKAKIYSVIFPFNADLREILEHDPVGIILSGGPASVLDKKAPSVDLKIFRLGIPVLGICYGHQLMAHLLGGYVEKGQSGEYGRREITTMDADRTPLEGFGPKTITWMSHGDQIVKLPPDFEVIAKSQTCPVVAMADKKRRLFGLQFHPEVEHTVDGDKVFRNFLINICRARGDWTMASFKDDAIEKIRKQVGESEYVLGLVSGGVDSSTMAVLMYEAIGNRFIALFVDNGLLRKNERAEVEKALLAAGVKLRVVDVSEKFLRWLRWMPFPEWKRKVIGRLFIKVAEKEAKKIAKEIGIRKIEYLAQGTLYPDVIESISEHGGPTHKIKSHHNVGALPKKMKMKLIEPFRGIFKDEVRLLAQELGIPKEIWARHPFPGPGEAIRCLGRVTKKRLTTLREADVILIDVLHKHGLYYKIGQAFAVLPKDKSVGVMGDARTYENFIIIRCVDTSVYMTADWTRLLHGILDEISNRIVNEVKGINRVVYDITSKPPGTIEWE</sequence>
<evidence type="ECO:0000256" key="5">
    <source>
        <dbReference type="ARBA" id="ARBA00022749"/>
    </source>
</evidence>
<gene>
    <name evidence="9" type="primary">guaA</name>
    <name evidence="12" type="ORF">COV49_03825</name>
</gene>
<dbReference type="NCBIfam" id="TIGR00888">
    <property type="entry name" value="guaA_Nterm"/>
    <property type="match status" value="1"/>
</dbReference>
<dbReference type="NCBIfam" id="TIGR00884">
    <property type="entry name" value="guaA_Cterm"/>
    <property type="match status" value="1"/>
</dbReference>
<reference evidence="12 13" key="1">
    <citation type="submission" date="2017-09" db="EMBL/GenBank/DDBJ databases">
        <title>Depth-based differentiation of microbial function through sediment-hosted aquifers and enrichment of novel symbionts in the deep terrestrial subsurface.</title>
        <authorList>
            <person name="Probst A.J."/>
            <person name="Ladd B."/>
            <person name="Jarett J.K."/>
            <person name="Geller-Mcgrath D.E."/>
            <person name="Sieber C.M."/>
            <person name="Emerson J.B."/>
            <person name="Anantharaman K."/>
            <person name="Thomas B.C."/>
            <person name="Malmstrom R."/>
            <person name="Stieglmeier M."/>
            <person name="Klingl A."/>
            <person name="Woyke T."/>
            <person name="Ryan C.M."/>
            <person name="Banfield J.F."/>
        </authorList>
    </citation>
    <scope>NUCLEOTIDE SEQUENCE [LARGE SCALE GENOMIC DNA]</scope>
    <source>
        <strain evidence="12">CG11_big_fil_rev_8_21_14_0_20_39_10</strain>
    </source>
</reference>
<keyword evidence="4 9" id="KW-0547">Nucleotide-binding</keyword>
<protein>
    <recommendedName>
        <fullName evidence="9">GMP synthase [glutamine-hydrolyzing]</fullName>
        <ecNumber evidence="9">6.3.5.2</ecNumber>
    </recommendedName>
    <alternativeName>
        <fullName evidence="9">GMP synthetase</fullName>
    </alternativeName>
    <alternativeName>
        <fullName evidence="9">Glutamine amidotransferase</fullName>
    </alternativeName>
</protein>
<dbReference type="Pfam" id="PF02540">
    <property type="entry name" value="NAD_synthase"/>
    <property type="match status" value="1"/>
</dbReference>
<evidence type="ECO:0000256" key="10">
    <source>
        <dbReference type="PROSITE-ProRule" id="PRU00886"/>
    </source>
</evidence>
<comment type="pathway">
    <text evidence="2 9">Purine metabolism; GMP biosynthesis; GMP from XMP (L-Gln route): step 1/1.</text>
</comment>
<evidence type="ECO:0000313" key="13">
    <source>
        <dbReference type="Proteomes" id="UP000230869"/>
    </source>
</evidence>
<dbReference type="InterPro" id="IPR017926">
    <property type="entry name" value="GATASE"/>
</dbReference>
<evidence type="ECO:0000256" key="6">
    <source>
        <dbReference type="ARBA" id="ARBA00022755"/>
    </source>
</evidence>
<dbReference type="PANTHER" id="PTHR11922:SF2">
    <property type="entry name" value="GMP SYNTHASE [GLUTAMINE-HYDROLYZING]"/>
    <property type="match status" value="1"/>
</dbReference>
<dbReference type="Proteomes" id="UP000230869">
    <property type="component" value="Unassembled WGS sequence"/>
</dbReference>
<comment type="function">
    <text evidence="1 9">Catalyzes the synthesis of GMP from XMP.</text>
</comment>
<dbReference type="CDD" id="cd01997">
    <property type="entry name" value="GMP_synthase_C"/>
    <property type="match status" value="1"/>
</dbReference>
<dbReference type="InterPro" id="IPR001674">
    <property type="entry name" value="GMP_synth_C"/>
</dbReference>
<dbReference type="GO" id="GO:0005524">
    <property type="term" value="F:ATP binding"/>
    <property type="evidence" value="ECO:0007669"/>
    <property type="project" value="UniProtKB-UniRule"/>
</dbReference>
<dbReference type="PRINTS" id="PR00099">
    <property type="entry name" value="CPSGATASE"/>
</dbReference>
<keyword evidence="8 9" id="KW-0315">Glutamine amidotransferase</keyword>
<evidence type="ECO:0000256" key="9">
    <source>
        <dbReference type="HAMAP-Rule" id="MF_00344"/>
    </source>
</evidence>
<proteinExistence type="inferred from homology"/>
<dbReference type="FunFam" id="3.40.50.880:FF:000001">
    <property type="entry name" value="GMP synthase [glutamine-hydrolyzing]"/>
    <property type="match status" value="1"/>
</dbReference>
<evidence type="ECO:0000256" key="3">
    <source>
        <dbReference type="ARBA" id="ARBA00022598"/>
    </source>
</evidence>
<dbReference type="PRINTS" id="PR00097">
    <property type="entry name" value="ANTSNTHASEII"/>
</dbReference>
<feature type="active site" evidence="9">
    <location>
        <position position="180"/>
    </location>
</feature>
<dbReference type="InterPro" id="IPR025777">
    <property type="entry name" value="GMPS_ATP_PPase_dom"/>
</dbReference>
<dbReference type="EMBL" id="PCWW01000067">
    <property type="protein sequence ID" value="PIR12905.1"/>
    <property type="molecule type" value="Genomic_DNA"/>
</dbReference>
<feature type="active site" evidence="9">
    <location>
        <position position="178"/>
    </location>
</feature>
<dbReference type="Gene3D" id="3.30.300.10">
    <property type="match status" value="1"/>
</dbReference>
<dbReference type="InterPro" id="IPR004739">
    <property type="entry name" value="GMP_synth_GATase"/>
</dbReference>
<dbReference type="CDD" id="cd01742">
    <property type="entry name" value="GATase1_GMP_Synthase"/>
    <property type="match status" value="1"/>
</dbReference>
<accession>A0A2M6K886</accession>
<dbReference type="InterPro" id="IPR029062">
    <property type="entry name" value="Class_I_gatase-like"/>
</dbReference>
<evidence type="ECO:0000256" key="4">
    <source>
        <dbReference type="ARBA" id="ARBA00022741"/>
    </source>
</evidence>
<dbReference type="SUPFAM" id="SSF52317">
    <property type="entry name" value="Class I glutamine amidotransferase-like"/>
    <property type="match status" value="1"/>
</dbReference>
<keyword evidence="7 9" id="KW-0067">ATP-binding</keyword>
<dbReference type="Pfam" id="PF00117">
    <property type="entry name" value="GATase"/>
    <property type="match status" value="1"/>
</dbReference>
<feature type="binding site" evidence="10">
    <location>
        <begin position="233"/>
        <end position="239"/>
    </location>
    <ligand>
        <name>ATP</name>
        <dbReference type="ChEBI" id="CHEBI:30616"/>
    </ligand>
</feature>
<dbReference type="PROSITE" id="PS51553">
    <property type="entry name" value="GMPS_ATP_PPASE"/>
    <property type="match status" value="1"/>
</dbReference>
<evidence type="ECO:0000256" key="1">
    <source>
        <dbReference type="ARBA" id="ARBA00002332"/>
    </source>
</evidence>
<dbReference type="EC" id="6.3.5.2" evidence="9"/>
<dbReference type="InterPro" id="IPR014729">
    <property type="entry name" value="Rossmann-like_a/b/a_fold"/>
</dbReference>
<evidence type="ECO:0000256" key="2">
    <source>
        <dbReference type="ARBA" id="ARBA00005153"/>
    </source>
</evidence>
<keyword evidence="3 9" id="KW-0436">Ligase</keyword>
<dbReference type="Gene3D" id="3.40.50.880">
    <property type="match status" value="1"/>
</dbReference>
<dbReference type="Pfam" id="PF00958">
    <property type="entry name" value="GMP_synt_C"/>
    <property type="match status" value="1"/>
</dbReference>
<evidence type="ECO:0000259" key="11">
    <source>
        <dbReference type="PROSITE" id="PS51553"/>
    </source>
</evidence>
<dbReference type="HAMAP" id="MF_00344">
    <property type="entry name" value="GMP_synthase"/>
    <property type="match status" value="1"/>
</dbReference>
<dbReference type="GO" id="GO:0005829">
    <property type="term" value="C:cytosol"/>
    <property type="evidence" value="ECO:0007669"/>
    <property type="project" value="TreeGrafter"/>
</dbReference>
<comment type="subunit">
    <text evidence="9">Homodimer.</text>
</comment>
<dbReference type="AlphaFoldDB" id="A0A2M6K886"/>
<dbReference type="PROSITE" id="PS51273">
    <property type="entry name" value="GATASE_TYPE_1"/>
    <property type="match status" value="1"/>
</dbReference>
<organism evidence="12 13">
    <name type="scientific">Candidatus Falkowbacteria bacterium CG11_big_fil_rev_8_21_14_0_20_39_10</name>
    <dbReference type="NCBI Taxonomy" id="1974570"/>
    <lineage>
        <taxon>Bacteria</taxon>
        <taxon>Candidatus Falkowiibacteriota</taxon>
    </lineage>
</organism>
<dbReference type="NCBIfam" id="NF000848">
    <property type="entry name" value="PRK00074.1"/>
    <property type="match status" value="1"/>
</dbReference>
<dbReference type="GO" id="GO:0003921">
    <property type="term" value="F:GMP synthase activity"/>
    <property type="evidence" value="ECO:0007669"/>
    <property type="project" value="InterPro"/>
</dbReference>
<keyword evidence="6 9" id="KW-0658">Purine biosynthesis</keyword>
<comment type="caution">
    <text evidence="12">The sequence shown here is derived from an EMBL/GenBank/DDBJ whole genome shotgun (WGS) entry which is preliminary data.</text>
</comment>
<keyword evidence="5 9" id="KW-0332">GMP biosynthesis</keyword>